<name>A0A8H4R4Z4_9AGAR</name>
<protein>
    <recommendedName>
        <fullName evidence="3">F-box domain-containing protein</fullName>
    </recommendedName>
</protein>
<reference evidence="1 2" key="1">
    <citation type="submission" date="2019-12" db="EMBL/GenBank/DDBJ databases">
        <authorList>
            <person name="Floudas D."/>
            <person name="Bentzer J."/>
            <person name="Ahren D."/>
            <person name="Johansson T."/>
            <person name="Persson P."/>
            <person name="Tunlid A."/>
        </authorList>
    </citation>
    <scope>NUCLEOTIDE SEQUENCE [LARGE SCALE GENOMIC DNA]</scope>
    <source>
        <strain evidence="1 2">CBS 102.39</strain>
    </source>
</reference>
<comment type="caution">
    <text evidence="1">The sequence shown here is derived from an EMBL/GenBank/DDBJ whole genome shotgun (WGS) entry which is preliminary data.</text>
</comment>
<dbReference type="SUPFAM" id="SSF52047">
    <property type="entry name" value="RNI-like"/>
    <property type="match status" value="1"/>
</dbReference>
<dbReference type="Proteomes" id="UP000521872">
    <property type="component" value="Unassembled WGS sequence"/>
</dbReference>
<organism evidence="1 2">
    <name type="scientific">Agrocybe pediades</name>
    <dbReference type="NCBI Taxonomy" id="84607"/>
    <lineage>
        <taxon>Eukaryota</taxon>
        <taxon>Fungi</taxon>
        <taxon>Dikarya</taxon>
        <taxon>Basidiomycota</taxon>
        <taxon>Agaricomycotina</taxon>
        <taxon>Agaricomycetes</taxon>
        <taxon>Agaricomycetidae</taxon>
        <taxon>Agaricales</taxon>
        <taxon>Agaricineae</taxon>
        <taxon>Strophariaceae</taxon>
        <taxon>Agrocybe</taxon>
    </lineage>
</organism>
<evidence type="ECO:0000313" key="1">
    <source>
        <dbReference type="EMBL" id="KAF4622876.1"/>
    </source>
</evidence>
<dbReference type="InterPro" id="IPR032675">
    <property type="entry name" value="LRR_dom_sf"/>
</dbReference>
<keyword evidence="2" id="KW-1185">Reference proteome</keyword>
<dbReference type="AlphaFoldDB" id="A0A8H4R4Z4"/>
<sequence length="430" mass="47477">MSFFDFSLQLSAARPWSFPLSSIPRVFSNVSSFNSSTIPSSPSVTSMHPSHIPMELVLEFLDAARDDFDNDAYVQLLMSCSLVCRAWSTPAQKILFSNVTLRSQRSFQLFMNAVDPSTPHGGVLGNVVKRLRVVLDHNQPSGLHPHSFALAVNACSNLSELEVSLYGCAEPGQDIVGSPDVSRLQRAAPSFDEQTISLLKSGPQIGHLHFNNWSDNQQSLFQLLDVWPSLQFLSIGGTSLQHMEDSPLPYAGSLKGLSLNFQVTPSVDVLKWLLHNSSRSLRVLHLQRDLCLEALEYLVHAHGSRLQVVSLPGFGSSEVPALLAQCEQLRELRTENPALSQSLYKHFPASIERLAFGLDRDTSLSSIIEVVKTSDSLKSLDIQLWANGHCNPLLSTLKIACTYRGIEMNTTSDLRVFRALDLTTSSTRDS</sequence>
<evidence type="ECO:0008006" key="3">
    <source>
        <dbReference type="Google" id="ProtNLM"/>
    </source>
</evidence>
<evidence type="ECO:0000313" key="2">
    <source>
        <dbReference type="Proteomes" id="UP000521872"/>
    </source>
</evidence>
<dbReference type="EMBL" id="JAACJL010000001">
    <property type="protein sequence ID" value="KAF4622876.1"/>
    <property type="molecule type" value="Genomic_DNA"/>
</dbReference>
<accession>A0A8H4R4Z4</accession>
<proteinExistence type="predicted"/>
<dbReference type="Gene3D" id="3.80.10.10">
    <property type="entry name" value="Ribonuclease Inhibitor"/>
    <property type="match status" value="1"/>
</dbReference>
<gene>
    <name evidence="1" type="ORF">D9613_002277</name>
</gene>